<reference evidence="3" key="2">
    <citation type="journal article" date="2007" name="Science">
        <title>Draft genome sequence of the sexually transmitted pathogen Trichomonas vaginalis.</title>
        <authorList>
            <person name="Carlton J.M."/>
            <person name="Hirt R.P."/>
            <person name="Silva J.C."/>
            <person name="Delcher A.L."/>
            <person name="Schatz M."/>
            <person name="Zhao Q."/>
            <person name="Wortman J.R."/>
            <person name="Bidwell S.L."/>
            <person name="Alsmark U.C.M."/>
            <person name="Besteiro S."/>
            <person name="Sicheritz-Ponten T."/>
            <person name="Noel C.J."/>
            <person name="Dacks J.B."/>
            <person name="Foster P.G."/>
            <person name="Simillion C."/>
            <person name="Van de Peer Y."/>
            <person name="Miranda-Saavedra D."/>
            <person name="Barton G.J."/>
            <person name="Westrop G.D."/>
            <person name="Mueller S."/>
            <person name="Dessi D."/>
            <person name="Fiori P.L."/>
            <person name="Ren Q."/>
            <person name="Paulsen I."/>
            <person name="Zhang H."/>
            <person name="Bastida-Corcuera F.D."/>
            <person name="Simoes-Barbosa A."/>
            <person name="Brown M.T."/>
            <person name="Hayes R.D."/>
            <person name="Mukherjee M."/>
            <person name="Okumura C.Y."/>
            <person name="Schneider R."/>
            <person name="Smith A.J."/>
            <person name="Vanacova S."/>
            <person name="Villalvazo M."/>
            <person name="Haas B.J."/>
            <person name="Pertea M."/>
            <person name="Feldblyum T.V."/>
            <person name="Utterback T.R."/>
            <person name="Shu C.L."/>
            <person name="Osoegawa K."/>
            <person name="de Jong P.J."/>
            <person name="Hrdy I."/>
            <person name="Horvathova L."/>
            <person name="Zubacova Z."/>
            <person name="Dolezal P."/>
            <person name="Malik S.B."/>
            <person name="Logsdon J.M. Jr."/>
            <person name="Henze K."/>
            <person name="Gupta A."/>
            <person name="Wang C.C."/>
            <person name="Dunne R.L."/>
            <person name="Upcroft J.A."/>
            <person name="Upcroft P."/>
            <person name="White O."/>
            <person name="Salzberg S.L."/>
            <person name="Tang P."/>
            <person name="Chiu C.-H."/>
            <person name="Lee Y.-S."/>
            <person name="Embley T.M."/>
            <person name="Coombs G.H."/>
            <person name="Mottram J.C."/>
            <person name="Tachezy J."/>
            <person name="Fraser-Liggett C.M."/>
            <person name="Johnson P.J."/>
        </authorList>
    </citation>
    <scope>NUCLEOTIDE SEQUENCE [LARGE SCALE GENOMIC DNA]</scope>
    <source>
        <strain evidence="3">G3</strain>
    </source>
</reference>
<dbReference type="InterPro" id="IPR039448">
    <property type="entry name" value="Beta_helix"/>
</dbReference>
<proteinExistence type="predicted"/>
<dbReference type="EMBL" id="DS117646">
    <property type="protein sequence ID" value="EAX81408.1"/>
    <property type="molecule type" value="Genomic_DNA"/>
</dbReference>
<gene>
    <name evidence="3" type="ORF">TVAG_530190</name>
</gene>
<dbReference type="Proteomes" id="UP000001542">
    <property type="component" value="Unassembled WGS sequence"/>
</dbReference>
<dbReference type="InterPro" id="IPR006626">
    <property type="entry name" value="PbH1"/>
</dbReference>
<dbReference type="SMART" id="SM00710">
    <property type="entry name" value="PbH1"/>
    <property type="match status" value="6"/>
</dbReference>
<keyword evidence="1" id="KW-0472">Membrane</keyword>
<dbReference type="VEuPathDB" id="TrichDB:TVAG_530190"/>
<dbReference type="InterPro" id="IPR011050">
    <property type="entry name" value="Pectin_lyase_fold/virulence"/>
</dbReference>
<dbReference type="OrthoDB" id="6053299at2759"/>
<accession>A2GN59</accession>
<dbReference type="SMR" id="A2GN59"/>
<dbReference type="Pfam" id="PF13229">
    <property type="entry name" value="Beta_helix"/>
    <property type="match status" value="2"/>
</dbReference>
<keyword evidence="1" id="KW-0812">Transmembrane</keyword>
<name>A2GN59_TRIV3</name>
<protein>
    <recommendedName>
        <fullName evidence="2">Right handed beta helix domain-containing protein</fullName>
    </recommendedName>
</protein>
<keyword evidence="4" id="KW-1185">Reference proteome</keyword>
<feature type="domain" description="Right handed beta helix" evidence="2">
    <location>
        <begin position="229"/>
        <end position="358"/>
    </location>
</feature>
<evidence type="ECO:0000313" key="3">
    <source>
        <dbReference type="EMBL" id="EAX81408.1"/>
    </source>
</evidence>
<reference evidence="3" key="1">
    <citation type="submission" date="2006-10" db="EMBL/GenBank/DDBJ databases">
        <authorList>
            <person name="Amadeo P."/>
            <person name="Zhao Q."/>
            <person name="Wortman J."/>
            <person name="Fraser-Liggett C."/>
            <person name="Carlton J."/>
        </authorList>
    </citation>
    <scope>NUCLEOTIDE SEQUENCE</scope>
    <source>
        <strain evidence="3">G3</strain>
    </source>
</reference>
<dbReference type="OMA" id="VVIENCE"/>
<sequence length="556" mass="63737">MNLAHYPRYSTFVNISNKGPFPFAISDGVDINDPRVYTWKFHPNIMAWGYWDYDYTGSLRSVSKIDYDNHKVYFAKPQKAGKNAKLVFYNILEELRYPGDFYIDNSTMILYFYPFGKINSKTEIILSNHSNAIIRARGITDIVIKDISIGFTPRTALYFDWCNSVVIENCEISNIGNVGIYILGDNNTIRNCKIHHTMRQAIVVDSAHDEYTLKYSNCKVINNEVYWYCNMSRNGFTPAFRIEGVGITISHNYIHHGAGHAIFFSGNNIMMEYNEISDIFESPFPTSAFYAGMNYVTRNNTIRYNYIDDLVPNNEIHQGIYMDDCESGVNISHNILVNAGRSIWLGGGRDYHARNNIIVNATFALWVDARAWAEPQTFHKFLRPRFYTIRDNPKVKGNLPPYITSYPNLSVIDQYYKNNTVEFPLIPPSAFVFDNCFIYPKNAALFKNQEYVNGSYTFGEVFINNYINATEKDFADFKNGDYSIKKGSRLNKLGMDPVDMSEMGLLNKGSKKNVVVPVIVTLVVLIVIGVIIVLIYLKIKKDKEAERSIVEKKIVV</sequence>
<dbReference type="AlphaFoldDB" id="A2GN59"/>
<dbReference type="PANTHER" id="PTHR36453:SF1">
    <property type="entry name" value="RIGHT HANDED BETA HELIX DOMAIN-CONTAINING PROTEIN"/>
    <property type="match status" value="1"/>
</dbReference>
<feature type="domain" description="Right handed beta helix" evidence="2">
    <location>
        <begin position="126"/>
        <end position="224"/>
    </location>
</feature>
<feature type="transmembrane region" description="Helical" evidence="1">
    <location>
        <begin position="514"/>
        <end position="537"/>
    </location>
</feature>
<evidence type="ECO:0000256" key="1">
    <source>
        <dbReference type="SAM" id="Phobius"/>
    </source>
</evidence>
<evidence type="ECO:0000313" key="4">
    <source>
        <dbReference type="Proteomes" id="UP000001542"/>
    </source>
</evidence>
<organism evidence="3 4">
    <name type="scientific">Trichomonas vaginalis (strain ATCC PRA-98 / G3)</name>
    <dbReference type="NCBI Taxonomy" id="412133"/>
    <lineage>
        <taxon>Eukaryota</taxon>
        <taxon>Metamonada</taxon>
        <taxon>Parabasalia</taxon>
        <taxon>Trichomonadida</taxon>
        <taxon>Trichomonadidae</taxon>
        <taxon>Trichomonas</taxon>
    </lineage>
</organism>
<dbReference type="Gene3D" id="2.160.20.10">
    <property type="entry name" value="Single-stranded right-handed beta-helix, Pectin lyase-like"/>
    <property type="match status" value="1"/>
</dbReference>
<evidence type="ECO:0000259" key="2">
    <source>
        <dbReference type="Pfam" id="PF13229"/>
    </source>
</evidence>
<keyword evidence="1" id="KW-1133">Transmembrane helix</keyword>
<dbReference type="PANTHER" id="PTHR36453">
    <property type="entry name" value="SECRETED PROTEIN-RELATED"/>
    <property type="match status" value="1"/>
</dbReference>
<dbReference type="InterPro" id="IPR012334">
    <property type="entry name" value="Pectin_lyas_fold"/>
</dbReference>
<dbReference type="SUPFAM" id="SSF51126">
    <property type="entry name" value="Pectin lyase-like"/>
    <property type="match status" value="1"/>
</dbReference>
<dbReference type="eggNOG" id="ENOG502RYDD">
    <property type="taxonomic scope" value="Eukaryota"/>
</dbReference>
<dbReference type="VEuPathDB" id="TrichDB:TVAGG3_0591060"/>
<dbReference type="InParanoid" id="A2GN59"/>